<feature type="transmembrane region" description="Helical" evidence="2">
    <location>
        <begin position="7"/>
        <end position="27"/>
    </location>
</feature>
<evidence type="ECO:0000256" key="2">
    <source>
        <dbReference type="SAM" id="Phobius"/>
    </source>
</evidence>
<evidence type="ECO:0000313" key="3">
    <source>
        <dbReference type="EMBL" id="SMP71634.1"/>
    </source>
</evidence>
<keyword evidence="2" id="KW-0812">Transmembrane</keyword>
<dbReference type="EMBL" id="FXUG01000014">
    <property type="protein sequence ID" value="SMP71634.1"/>
    <property type="molecule type" value="Genomic_DNA"/>
</dbReference>
<keyword evidence="2" id="KW-0472">Membrane</keyword>
<proteinExistence type="predicted"/>
<dbReference type="RefSeq" id="WP_283434479.1">
    <property type="nucleotide sequence ID" value="NZ_FXUG01000014.1"/>
</dbReference>
<gene>
    <name evidence="3" type="ORF">SAMN06265222_11487</name>
</gene>
<evidence type="ECO:0000256" key="1">
    <source>
        <dbReference type="SAM" id="MobiDB-lite"/>
    </source>
</evidence>
<feature type="region of interest" description="Disordered" evidence="1">
    <location>
        <begin position="30"/>
        <end position="49"/>
    </location>
</feature>
<organism evidence="3 4">
    <name type="scientific">Neorhodopirellula lusitana</name>
    <dbReference type="NCBI Taxonomy" id="445327"/>
    <lineage>
        <taxon>Bacteria</taxon>
        <taxon>Pseudomonadati</taxon>
        <taxon>Planctomycetota</taxon>
        <taxon>Planctomycetia</taxon>
        <taxon>Pirellulales</taxon>
        <taxon>Pirellulaceae</taxon>
        <taxon>Neorhodopirellula</taxon>
    </lineage>
</organism>
<reference evidence="3 4" key="1">
    <citation type="submission" date="2017-05" db="EMBL/GenBank/DDBJ databases">
        <authorList>
            <person name="Varghese N."/>
            <person name="Submissions S."/>
        </authorList>
    </citation>
    <scope>NUCLEOTIDE SEQUENCE [LARGE SCALE GENOMIC DNA]</scope>
    <source>
        <strain evidence="3 4">DSM 25457</strain>
    </source>
</reference>
<keyword evidence="4" id="KW-1185">Reference proteome</keyword>
<name>A0ABY1QHE9_9BACT</name>
<sequence>MRWRNEHWIGVGFWVITVLAVGSWFVMSSSTPKSATSPNTPAETRTSPASLLVDSLTARTQTKTLTDPIGWIRQGDVLFHNDGGQWREVGYVTAVKRDRKVSPSGLNKPSNKPRPKPDAALTITMFEPDAWSDDAQFIAHRSTGRLDEILATLLPDPRRDAIQRKLKLAFEQHADEVTAALLPLIMQSLQASVPLIEDAITESIEQHANQIESLSDRYRDEIVQQRLIPLVRKEVMPIVRRHGEPPAEAIGREIWDKASLWRFGWRAVYDKSPLPERDLVQEEWRRFLDQEVVPTVEAHLDDIAVAVEEILKDLAANESLRAELGEVVGTIAADKDAHRLVREILNDAIVNNRELADEWTRVWTSPEAKKRLQIAGQRIEPILRELGDEIMGTRSEGIQPGFARVLRNQILGKDRSWITIEPANRLSSEPNPPPSSPPLSSSSSRVGTPVLIRSKEFMAYPVVYLATDLDNDF</sequence>
<feature type="region of interest" description="Disordered" evidence="1">
    <location>
        <begin position="423"/>
        <end position="445"/>
    </location>
</feature>
<protein>
    <recommendedName>
        <fullName evidence="5">Secreted protein</fullName>
    </recommendedName>
</protein>
<evidence type="ECO:0000313" key="4">
    <source>
        <dbReference type="Proteomes" id="UP001158067"/>
    </source>
</evidence>
<evidence type="ECO:0008006" key="5">
    <source>
        <dbReference type="Google" id="ProtNLM"/>
    </source>
</evidence>
<dbReference type="Proteomes" id="UP001158067">
    <property type="component" value="Unassembled WGS sequence"/>
</dbReference>
<keyword evidence="2" id="KW-1133">Transmembrane helix</keyword>
<comment type="caution">
    <text evidence="3">The sequence shown here is derived from an EMBL/GenBank/DDBJ whole genome shotgun (WGS) entry which is preliminary data.</text>
</comment>
<accession>A0ABY1QHE9</accession>